<proteinExistence type="predicted"/>
<dbReference type="Gene3D" id="3.30.2130.30">
    <property type="match status" value="2"/>
</dbReference>
<dbReference type="GO" id="GO:0070043">
    <property type="term" value="F:rRNA (guanine-N7-)-methyltransferase activity"/>
    <property type="evidence" value="ECO:0007669"/>
    <property type="project" value="TreeGrafter"/>
</dbReference>
<dbReference type="GeneID" id="24270810"/>
<evidence type="ECO:0000313" key="2">
    <source>
        <dbReference type="EMBL" id="KJP84870.1"/>
    </source>
</evidence>
<dbReference type="PANTHER" id="PTHR47313">
    <property type="entry name" value="RIBOSOMAL RNA LARGE SUBUNIT METHYLTRANSFERASE K/L"/>
    <property type="match status" value="1"/>
</dbReference>
<dbReference type="OMA" id="HNSYCAY"/>
<protein>
    <submittedName>
        <fullName evidence="2">Uncharacterized protein</fullName>
    </submittedName>
</protein>
<dbReference type="GO" id="GO:0008990">
    <property type="term" value="F:rRNA (guanine-N2-)-methyltransferase activity"/>
    <property type="evidence" value="ECO:0007669"/>
    <property type="project" value="TreeGrafter"/>
</dbReference>
<dbReference type="OrthoDB" id="363639at2759"/>
<reference evidence="2 3" key="1">
    <citation type="submission" date="2014-03" db="EMBL/GenBank/DDBJ databases">
        <title>The Genome Sequence of Plasmodium fragile nilgiri.</title>
        <authorList>
            <consortium name="The Broad Institute Genomics Platform"/>
            <consortium name="The Broad Institute Genome Sequencing Center for Infectious Disease"/>
            <person name="Neafsey D."/>
            <person name="Duraisingh M."/>
            <person name="Young S.K."/>
            <person name="Zeng Q."/>
            <person name="Gargeya S."/>
            <person name="Abouelleil A."/>
            <person name="Alvarado L."/>
            <person name="Chapman S.B."/>
            <person name="Gainer-Dewar J."/>
            <person name="Goldberg J."/>
            <person name="Griggs A."/>
            <person name="Gujja S."/>
            <person name="Hansen M."/>
            <person name="Howarth C."/>
            <person name="Imamovic A."/>
            <person name="Larimer J."/>
            <person name="Pearson M."/>
            <person name="Poon T.W."/>
            <person name="Priest M."/>
            <person name="Roberts A."/>
            <person name="Saif S."/>
            <person name="Shea T."/>
            <person name="Sykes S."/>
            <person name="Wortman J."/>
            <person name="Nusbaum C."/>
            <person name="Birren B."/>
        </authorList>
    </citation>
    <scope>NUCLEOTIDE SEQUENCE [LARGE SCALE GENOMIC DNA]</scope>
    <source>
        <strain evidence="3">nilgiri</strain>
    </source>
</reference>
<feature type="compositionally biased region" description="Gly residues" evidence="1">
    <location>
        <begin position="594"/>
        <end position="605"/>
    </location>
</feature>
<organism evidence="2 3">
    <name type="scientific">Plasmodium fragile</name>
    <dbReference type="NCBI Taxonomy" id="5857"/>
    <lineage>
        <taxon>Eukaryota</taxon>
        <taxon>Sar</taxon>
        <taxon>Alveolata</taxon>
        <taxon>Apicomplexa</taxon>
        <taxon>Aconoidasida</taxon>
        <taxon>Haemosporida</taxon>
        <taxon>Plasmodiidae</taxon>
        <taxon>Plasmodium</taxon>
        <taxon>Plasmodium (Plasmodium)</taxon>
    </lineage>
</organism>
<keyword evidence="3" id="KW-1185">Reference proteome</keyword>
<feature type="region of interest" description="Disordered" evidence="1">
    <location>
        <begin position="589"/>
        <end position="610"/>
    </location>
</feature>
<dbReference type="AlphaFoldDB" id="A0A0D9QCT9"/>
<dbReference type="EMBL" id="KQ001778">
    <property type="protein sequence ID" value="KJP84870.1"/>
    <property type="molecule type" value="Genomic_DNA"/>
</dbReference>
<sequence length="735" mass="83688">MVRLPPRLKHSWRNGFIHSTGGTPWKQRLYSSSSSISSGGVAHCEDEGEGELHKYVCVVPYKNDNVLSLEKTYDAKYPHVVSENSIEVESNLKYIYKLLLTSRTVEQIRLLLHNSYCAYENNFINDVRNINWSAYIPFSSVFTEPQINVKTIKSRLFHTCMIKNIILNVIKKQQQVYIEKNGDDNILLKKKKLAPSSLQPLKIHVLFRYNELKISVNISNDLNKRLYIAHKRGTPWKQRLYSSSSSISSGGVAHCEDEGEGELHKYVCVVPYKNDNVLSLEKTYDAKYPHVVSENSIEVESNLKYIYKLLLTSRTVEQIRLLLHNSYCAYENNFINDVRNINWSAYIPFSSVFTEPQINVKTIKSRLFHTCMIKNIILNVIKKQQQVYIEKNGDDNILLKKKKLAPSSLQPLKIHVLFRYNELKISVNISNDLNKRLYIAHKSETSLKSTIIASALFKINIFNYTNGGRDLYFVDPFCNDGSILLEAFSILMTAPCGSPSINYPIVSFPMHSPSTFFEVLNEVNMTPGKFTDRVFLLGLDDSKDHIRLANANLKRLFLTTPRCVNEDDEDDVQVGGSISLSREGVDKSVRSGKGVVGKSGGGGGQSPTISDSAASHFSALCTHELNTLFSSDNPVMSRRIKFMCMDFLKLSSVNENCVIITSIINVDEKKKKKLEKILLRSQILNAFVFAPESYKERTRLKFKLISRFVSDGQNIIFVQLFGQTRRGVHDEMWDG</sequence>
<dbReference type="PANTHER" id="PTHR47313:SF1">
    <property type="entry name" value="RIBOSOMAL RNA LARGE SUBUNIT METHYLTRANSFERASE K_L"/>
    <property type="match status" value="1"/>
</dbReference>
<accession>A0A0D9QCT9</accession>
<evidence type="ECO:0000313" key="3">
    <source>
        <dbReference type="Proteomes" id="UP000054561"/>
    </source>
</evidence>
<dbReference type="RefSeq" id="XP_012338521.1">
    <property type="nucleotide sequence ID" value="XM_012483098.1"/>
</dbReference>
<evidence type="ECO:0000256" key="1">
    <source>
        <dbReference type="SAM" id="MobiDB-lite"/>
    </source>
</evidence>
<dbReference type="VEuPathDB" id="PlasmoDB:AK88_05496"/>
<name>A0A0D9QCT9_PLAFR</name>
<gene>
    <name evidence="2" type="ORF">AK88_05496</name>
</gene>
<dbReference type="CDD" id="cd11715">
    <property type="entry name" value="THUMP_AdoMetMT"/>
    <property type="match status" value="2"/>
</dbReference>
<dbReference type="Proteomes" id="UP000054561">
    <property type="component" value="Unassembled WGS sequence"/>
</dbReference>